<feature type="domain" description="Zn(2)-C6 fungal-type" evidence="7">
    <location>
        <begin position="7"/>
        <end position="35"/>
    </location>
</feature>
<dbReference type="InterPro" id="IPR001138">
    <property type="entry name" value="Zn2Cys6_DnaBD"/>
</dbReference>
<dbReference type="STRING" id="348802.A0A0D2EGP3"/>
<protein>
    <recommendedName>
        <fullName evidence="7">Zn(2)-C6 fungal-type domain-containing protein</fullName>
    </recommendedName>
</protein>
<dbReference type="SMART" id="SM00066">
    <property type="entry name" value="GAL4"/>
    <property type="match status" value="1"/>
</dbReference>
<keyword evidence="5" id="KW-0539">Nucleus</keyword>
<dbReference type="SUPFAM" id="SSF57701">
    <property type="entry name" value="Zn2/Cys6 DNA-binding domain"/>
    <property type="match status" value="1"/>
</dbReference>
<proteinExistence type="predicted"/>
<organism evidence="8 9">
    <name type="scientific">Exophiala xenobiotica</name>
    <dbReference type="NCBI Taxonomy" id="348802"/>
    <lineage>
        <taxon>Eukaryota</taxon>
        <taxon>Fungi</taxon>
        <taxon>Dikarya</taxon>
        <taxon>Ascomycota</taxon>
        <taxon>Pezizomycotina</taxon>
        <taxon>Eurotiomycetes</taxon>
        <taxon>Chaetothyriomycetidae</taxon>
        <taxon>Chaetothyriales</taxon>
        <taxon>Herpotrichiellaceae</taxon>
        <taxon>Exophiala</taxon>
    </lineage>
</organism>
<name>A0A0D2EGP3_9EURO</name>
<evidence type="ECO:0000256" key="5">
    <source>
        <dbReference type="ARBA" id="ARBA00023242"/>
    </source>
</evidence>
<evidence type="ECO:0000256" key="2">
    <source>
        <dbReference type="ARBA" id="ARBA00023015"/>
    </source>
</evidence>
<dbReference type="AlphaFoldDB" id="A0A0D2EGP3"/>
<dbReference type="GO" id="GO:0008270">
    <property type="term" value="F:zinc ion binding"/>
    <property type="evidence" value="ECO:0007669"/>
    <property type="project" value="InterPro"/>
</dbReference>
<dbReference type="PROSITE" id="PS00463">
    <property type="entry name" value="ZN2_CY6_FUNGAL_1"/>
    <property type="match status" value="1"/>
</dbReference>
<dbReference type="GeneID" id="25328845"/>
<feature type="region of interest" description="Disordered" evidence="6">
    <location>
        <begin position="162"/>
        <end position="193"/>
    </location>
</feature>
<keyword evidence="2" id="KW-0805">Transcription regulation</keyword>
<dbReference type="GO" id="GO:0005634">
    <property type="term" value="C:nucleus"/>
    <property type="evidence" value="ECO:0007669"/>
    <property type="project" value="UniProtKB-SubCell"/>
</dbReference>
<gene>
    <name evidence="8" type="ORF">PV05_06937</name>
</gene>
<comment type="subcellular location">
    <subcellularLocation>
        <location evidence="1">Nucleus</location>
    </subcellularLocation>
</comment>
<dbReference type="InterPro" id="IPR021858">
    <property type="entry name" value="Fun_TF"/>
</dbReference>
<evidence type="ECO:0000256" key="6">
    <source>
        <dbReference type="SAM" id="MobiDB-lite"/>
    </source>
</evidence>
<dbReference type="PANTHER" id="PTHR37534">
    <property type="entry name" value="TRANSCRIPTIONAL ACTIVATOR PROTEIN UGA3"/>
    <property type="match status" value="1"/>
</dbReference>
<feature type="region of interest" description="Disordered" evidence="6">
    <location>
        <begin position="61"/>
        <end position="142"/>
    </location>
</feature>
<dbReference type="GO" id="GO:0000976">
    <property type="term" value="F:transcription cis-regulatory region binding"/>
    <property type="evidence" value="ECO:0007669"/>
    <property type="project" value="TreeGrafter"/>
</dbReference>
<dbReference type="OrthoDB" id="5213892at2759"/>
<evidence type="ECO:0000259" key="7">
    <source>
        <dbReference type="PROSITE" id="PS50048"/>
    </source>
</evidence>
<dbReference type="PROSITE" id="PS50048">
    <property type="entry name" value="ZN2_CY6_FUNGAL_2"/>
    <property type="match status" value="1"/>
</dbReference>
<dbReference type="Pfam" id="PF00172">
    <property type="entry name" value="Zn_clus"/>
    <property type="match status" value="1"/>
</dbReference>
<evidence type="ECO:0000256" key="3">
    <source>
        <dbReference type="ARBA" id="ARBA00023125"/>
    </source>
</evidence>
<evidence type="ECO:0000313" key="9">
    <source>
        <dbReference type="Proteomes" id="UP000054342"/>
    </source>
</evidence>
<keyword evidence="9" id="KW-1185">Reference proteome</keyword>
<dbReference type="Pfam" id="PF11951">
    <property type="entry name" value="Fungal_trans_2"/>
    <property type="match status" value="1"/>
</dbReference>
<dbReference type="GO" id="GO:0045944">
    <property type="term" value="P:positive regulation of transcription by RNA polymerase II"/>
    <property type="evidence" value="ECO:0007669"/>
    <property type="project" value="TreeGrafter"/>
</dbReference>
<evidence type="ECO:0000256" key="1">
    <source>
        <dbReference type="ARBA" id="ARBA00004123"/>
    </source>
</evidence>
<dbReference type="HOGENOM" id="CLU_019313_1_0_1"/>
<dbReference type="Proteomes" id="UP000054342">
    <property type="component" value="Unassembled WGS sequence"/>
</dbReference>
<feature type="compositionally biased region" description="Polar residues" evidence="6">
    <location>
        <begin position="79"/>
        <end position="113"/>
    </location>
</feature>
<dbReference type="EMBL" id="KN847320">
    <property type="protein sequence ID" value="KIW54588.1"/>
    <property type="molecule type" value="Genomic_DNA"/>
</dbReference>
<dbReference type="InterPro" id="IPR036864">
    <property type="entry name" value="Zn2-C6_fun-type_DNA-bd_sf"/>
</dbReference>
<dbReference type="CDD" id="cd00067">
    <property type="entry name" value="GAL4"/>
    <property type="match status" value="1"/>
</dbReference>
<dbReference type="Gene3D" id="4.10.240.10">
    <property type="entry name" value="Zn(2)-C6 fungal-type DNA-binding domain"/>
    <property type="match status" value="1"/>
</dbReference>
<keyword evidence="4" id="KW-0804">Transcription</keyword>
<evidence type="ECO:0000313" key="8">
    <source>
        <dbReference type="EMBL" id="KIW54588.1"/>
    </source>
</evidence>
<sequence length="638" mass="71113">MPRKTTGCWTCRVRKKKCDDGRPCCSSCTLRGITCYGYAAKPHWMEGGETERRIMQDIRHQVKESYRRRRSRGSGAARLQTSTSQRDGHESNASTFIPSPSHVPTTFAPSLSPASAWPQEDPGTSDDSTGRPYPQHNRPWENEDRMDGFDAYCVVDDARSGTQNPHAYARRPDCKCSDDPGTAEGEHSCARDPTRSCRVSFDFDERGIDSVMYYLDHIWPRLVPYLELSAGGSGRGWLLNLFLRTKPLYTAAVCLSACDKAQFVLGPLSDIPQPNHDLEMQHLQSVADLRGHLYQLSKKAGASQMAAGVEALACIMHLILFELWIPRKGLMNDWVMHLDAASALLSSLDQAAAASPRVSSGSSADSTASMSDMIELEVDVKCNIPIHLLSDGERSAFEFFLGMYTYCFINATASLGLTPQSAQSIARLRALYHQGQNKLSTALGCEDWVMLTLLDIAVLKDWKQTKSKAGTLSLRDLNHRADIIEGRLLDGLAKVAHPLPASASFIQEGKRMVTNTYINAALVYLHVVVSGFYPHIPEIQQSVLRTLQALEYMREHSRINFPSWPYCVAGCLALESEYPRFRALVPPFEKGKHPLVLSRWTLEIIEECWNTRASQPPGEETCSWVTAMNHLGTRLLLL</sequence>
<accession>A0A0D2EGP3</accession>
<dbReference type="RefSeq" id="XP_013315172.1">
    <property type="nucleotide sequence ID" value="XM_013459718.1"/>
</dbReference>
<dbReference type="PANTHER" id="PTHR37534:SF26">
    <property type="entry name" value="TRANSCRIPTION FACTOR, PUTATIVE-RELATED"/>
    <property type="match status" value="1"/>
</dbReference>
<reference evidence="8 9" key="1">
    <citation type="submission" date="2015-01" db="EMBL/GenBank/DDBJ databases">
        <title>The Genome Sequence of Exophiala xenobiotica CBS118157.</title>
        <authorList>
            <consortium name="The Broad Institute Genomics Platform"/>
            <person name="Cuomo C."/>
            <person name="de Hoog S."/>
            <person name="Gorbushina A."/>
            <person name="Stielow B."/>
            <person name="Teixiera M."/>
            <person name="Abouelleil A."/>
            <person name="Chapman S.B."/>
            <person name="Priest M."/>
            <person name="Young S.K."/>
            <person name="Wortman J."/>
            <person name="Nusbaum C."/>
            <person name="Birren B."/>
        </authorList>
    </citation>
    <scope>NUCLEOTIDE SEQUENCE [LARGE SCALE GENOMIC DNA]</scope>
    <source>
        <strain evidence="8 9">CBS 118157</strain>
    </source>
</reference>
<keyword evidence="3" id="KW-0238">DNA-binding</keyword>
<feature type="compositionally biased region" description="Basic and acidic residues" evidence="6">
    <location>
        <begin position="170"/>
        <end position="193"/>
    </location>
</feature>
<dbReference type="GO" id="GO:0000981">
    <property type="term" value="F:DNA-binding transcription factor activity, RNA polymerase II-specific"/>
    <property type="evidence" value="ECO:0007669"/>
    <property type="project" value="InterPro"/>
</dbReference>
<evidence type="ECO:0000256" key="4">
    <source>
        <dbReference type="ARBA" id="ARBA00023163"/>
    </source>
</evidence>